<dbReference type="PANTHER" id="PTHR31786:SF2">
    <property type="entry name" value="FANCONI ANEMIA CORE COMPLEX-ASSOCIATED PROTEIN 24"/>
    <property type="match status" value="1"/>
</dbReference>
<reference evidence="2" key="1">
    <citation type="submission" date="2022-11" db="EMBL/GenBank/DDBJ databases">
        <title>Centuries of genome instability and evolution in soft-shell clam transmissible cancer (bioRxiv).</title>
        <authorList>
            <person name="Hart S.F.M."/>
            <person name="Yonemitsu M.A."/>
            <person name="Giersch R.M."/>
            <person name="Beal B.F."/>
            <person name="Arriagada G."/>
            <person name="Davis B.W."/>
            <person name="Ostrander E.A."/>
            <person name="Goff S.P."/>
            <person name="Metzger M.J."/>
        </authorList>
    </citation>
    <scope>NUCLEOTIDE SEQUENCE</scope>
    <source>
        <strain evidence="2">MELC-2E11</strain>
        <tissue evidence="2">Siphon/mantle</tissue>
    </source>
</reference>
<dbReference type="SUPFAM" id="SSF47781">
    <property type="entry name" value="RuvA domain 2-like"/>
    <property type="match status" value="1"/>
</dbReference>
<evidence type="ECO:0000259" key="1">
    <source>
        <dbReference type="Pfam" id="PF17949"/>
    </source>
</evidence>
<gene>
    <name evidence="2" type="ORF">MAR_028709</name>
</gene>
<dbReference type="InterPro" id="IPR026985">
    <property type="entry name" value="FAAP24"/>
</dbReference>
<evidence type="ECO:0000313" key="3">
    <source>
        <dbReference type="Proteomes" id="UP001164746"/>
    </source>
</evidence>
<feature type="domain" description="Fanconi anemia core complex-associated protein 24 pseudonuclease" evidence="1">
    <location>
        <begin position="38"/>
        <end position="116"/>
    </location>
</feature>
<dbReference type="EMBL" id="CP111013">
    <property type="protein sequence ID" value="WAQ96019.1"/>
    <property type="molecule type" value="Genomic_DNA"/>
</dbReference>
<accession>A0ABY7DHS5</accession>
<dbReference type="Proteomes" id="UP001164746">
    <property type="component" value="Chromosome 2"/>
</dbReference>
<dbReference type="Gene3D" id="3.40.50.10130">
    <property type="match status" value="1"/>
</dbReference>
<dbReference type="InterPro" id="IPR010994">
    <property type="entry name" value="RuvA_2-like"/>
</dbReference>
<organism evidence="2 3">
    <name type="scientific">Mya arenaria</name>
    <name type="common">Soft-shell clam</name>
    <dbReference type="NCBI Taxonomy" id="6604"/>
    <lineage>
        <taxon>Eukaryota</taxon>
        <taxon>Metazoa</taxon>
        <taxon>Spiralia</taxon>
        <taxon>Lophotrochozoa</taxon>
        <taxon>Mollusca</taxon>
        <taxon>Bivalvia</taxon>
        <taxon>Autobranchia</taxon>
        <taxon>Heteroconchia</taxon>
        <taxon>Euheterodonta</taxon>
        <taxon>Imparidentia</taxon>
        <taxon>Neoheterodontei</taxon>
        <taxon>Myida</taxon>
        <taxon>Myoidea</taxon>
        <taxon>Myidae</taxon>
        <taxon>Mya</taxon>
    </lineage>
</organism>
<evidence type="ECO:0000313" key="2">
    <source>
        <dbReference type="EMBL" id="WAQ96019.1"/>
    </source>
</evidence>
<dbReference type="PANTHER" id="PTHR31786">
    <property type="entry name" value="FANCONI ANEMIA CORE COMPLEX-ASSOCIATED PROTEIN 24"/>
    <property type="match status" value="1"/>
</dbReference>
<dbReference type="Pfam" id="PF17949">
    <property type="entry name" value="PND"/>
    <property type="match status" value="1"/>
</dbReference>
<dbReference type="Gene3D" id="1.10.150.20">
    <property type="entry name" value="5' to 3' exonuclease, C-terminal subdomain"/>
    <property type="match status" value="1"/>
</dbReference>
<proteinExistence type="predicted"/>
<dbReference type="InterPro" id="IPR040646">
    <property type="entry name" value="PND"/>
</dbReference>
<sequence length="194" mass="21576">MADNWQDLQCTETPEKACMRVPCGHLVVSTKWRNSDTQIGVVYATEADLVSQASLRRKLAKLRKANQVQVLVLAEKTGTSGQYFLPLQKYVALELGFTITPIPGQIEAAGILTQMVLTESKLESNPFRKRRRPPNLDEMLLSTLQSIPKLGAVKARKLLERFKSLKAIQAATVEELTSVVGKASAENVWTFLYS</sequence>
<name>A0ABY7DHS5_MYAAR</name>
<dbReference type="Pfam" id="PF14520">
    <property type="entry name" value="HHH_5"/>
    <property type="match status" value="1"/>
</dbReference>
<keyword evidence="3" id="KW-1185">Reference proteome</keyword>
<protein>
    <submittedName>
        <fullName evidence="2">FAP24-like protein</fullName>
    </submittedName>
</protein>